<feature type="region of interest" description="Disordered" evidence="1">
    <location>
        <begin position="307"/>
        <end position="389"/>
    </location>
</feature>
<feature type="domain" description="AB hydrolase-1" evidence="2">
    <location>
        <begin position="38"/>
        <end position="295"/>
    </location>
</feature>
<dbReference type="PANTHER" id="PTHR43798">
    <property type="entry name" value="MONOACYLGLYCEROL LIPASE"/>
    <property type="match status" value="1"/>
</dbReference>
<dbReference type="GO" id="GO:0016020">
    <property type="term" value="C:membrane"/>
    <property type="evidence" value="ECO:0007669"/>
    <property type="project" value="TreeGrafter"/>
</dbReference>
<dbReference type="InterPro" id="IPR000073">
    <property type="entry name" value="AB_hydrolase_1"/>
</dbReference>
<dbReference type="Pfam" id="PF12697">
    <property type="entry name" value="Abhydrolase_6"/>
    <property type="match status" value="1"/>
</dbReference>
<name>A0A2T0M1I4_9PSEU</name>
<dbReference type="EMBL" id="PVNH01000002">
    <property type="protein sequence ID" value="PRX50448.1"/>
    <property type="molecule type" value="Genomic_DNA"/>
</dbReference>
<keyword evidence="4" id="KW-1185">Reference proteome</keyword>
<organism evidence="3 4">
    <name type="scientific">Prauserella shujinwangii</name>
    <dbReference type="NCBI Taxonomy" id="1453103"/>
    <lineage>
        <taxon>Bacteria</taxon>
        <taxon>Bacillati</taxon>
        <taxon>Actinomycetota</taxon>
        <taxon>Actinomycetes</taxon>
        <taxon>Pseudonocardiales</taxon>
        <taxon>Pseudonocardiaceae</taxon>
        <taxon>Prauserella</taxon>
    </lineage>
</organism>
<sequence>MTNDTTPPGRLTPPVGEFQEIDGRRLFVHRSGSGGPAVVFLPGASAVGLDYFHLQQQVARSTTAVVYDRGGTGYSDPLPLPRSAAAVATELHDLLHAQDIAAPYVLVAHSLGGAYAHRFAQLYPREVAGLVWVDAFHRDWDEFLPSELSLAAGEQMAPELEQIRQLRPALREMGEKLFAEHPGHVRQALVDAHVSDEWIRVGFVERGNMAMLADELRAGPDLPDVPLIALTAGGVDAADEAMLTEHLELVRKARAGRVRLDATVVSRVSHGEQRILSDAGHTFLISDHADAVVQAIRDVVDLGGARLARRPPRTPQGETPHAYFHHARADPGHAGHRGCAGADRRERTARHGGAGRAHRQREQNRLEGRREDRGRLLGRRTVDQDEQAG</sequence>
<dbReference type="Proteomes" id="UP000238362">
    <property type="component" value="Unassembled WGS sequence"/>
</dbReference>
<proteinExistence type="predicted"/>
<gene>
    <name evidence="3" type="ORF">B0I33_102569</name>
</gene>
<dbReference type="SUPFAM" id="SSF53474">
    <property type="entry name" value="alpha/beta-Hydrolases"/>
    <property type="match status" value="1"/>
</dbReference>
<comment type="caution">
    <text evidence="3">The sequence shown here is derived from an EMBL/GenBank/DDBJ whole genome shotgun (WGS) entry which is preliminary data.</text>
</comment>
<protein>
    <submittedName>
        <fullName evidence="3">Pimeloyl-ACP methyl ester carboxylesterase</fullName>
    </submittedName>
</protein>
<evidence type="ECO:0000256" key="1">
    <source>
        <dbReference type="SAM" id="MobiDB-lite"/>
    </source>
</evidence>
<reference evidence="3 4" key="1">
    <citation type="submission" date="2018-03" db="EMBL/GenBank/DDBJ databases">
        <title>Genomic Encyclopedia of Type Strains, Phase III (KMG-III): the genomes of soil and plant-associated and newly described type strains.</title>
        <authorList>
            <person name="Whitman W."/>
        </authorList>
    </citation>
    <scope>NUCLEOTIDE SEQUENCE [LARGE SCALE GENOMIC DNA]</scope>
    <source>
        <strain evidence="3 4">CGMCC 4.7125</strain>
    </source>
</reference>
<dbReference type="Gene3D" id="3.40.50.1820">
    <property type="entry name" value="alpha/beta hydrolase"/>
    <property type="match status" value="1"/>
</dbReference>
<dbReference type="GO" id="GO:0003824">
    <property type="term" value="F:catalytic activity"/>
    <property type="evidence" value="ECO:0007669"/>
    <property type="project" value="UniProtKB-ARBA"/>
</dbReference>
<dbReference type="PANTHER" id="PTHR43798:SF33">
    <property type="entry name" value="HYDROLASE, PUTATIVE (AFU_ORTHOLOGUE AFUA_2G14860)-RELATED"/>
    <property type="match status" value="1"/>
</dbReference>
<accession>A0A2T0M1I4</accession>
<dbReference type="InterPro" id="IPR050266">
    <property type="entry name" value="AB_hydrolase_sf"/>
</dbReference>
<evidence type="ECO:0000313" key="4">
    <source>
        <dbReference type="Proteomes" id="UP000238362"/>
    </source>
</evidence>
<feature type="compositionally biased region" description="Basic and acidic residues" evidence="1">
    <location>
        <begin position="360"/>
        <end position="383"/>
    </location>
</feature>
<evidence type="ECO:0000313" key="3">
    <source>
        <dbReference type="EMBL" id="PRX50448.1"/>
    </source>
</evidence>
<evidence type="ECO:0000259" key="2">
    <source>
        <dbReference type="Pfam" id="PF12697"/>
    </source>
</evidence>
<dbReference type="InterPro" id="IPR029058">
    <property type="entry name" value="AB_hydrolase_fold"/>
</dbReference>
<dbReference type="AlphaFoldDB" id="A0A2T0M1I4"/>
<dbReference type="RefSeq" id="WP_245900462.1">
    <property type="nucleotide sequence ID" value="NZ_PVNH01000002.1"/>
</dbReference>